<organism evidence="2 4">
    <name type="scientific">Paramecium tetraurelia</name>
    <dbReference type="NCBI Taxonomy" id="5888"/>
    <lineage>
        <taxon>Eukaryota</taxon>
        <taxon>Sar</taxon>
        <taxon>Alveolata</taxon>
        <taxon>Ciliophora</taxon>
        <taxon>Intramacronucleata</taxon>
        <taxon>Oligohymenophorea</taxon>
        <taxon>Peniculida</taxon>
        <taxon>Parameciidae</taxon>
        <taxon>Paramecium</taxon>
    </lineage>
</organism>
<gene>
    <name evidence="3" type="ORF">GSPATT00000155001</name>
    <name evidence="2" type="ORF">PTMB.340</name>
</gene>
<reference evidence="2 4" key="1">
    <citation type="journal article" date="2004" name="Curr. Biol.">
        <title>High coding density on the largest Paramecium tetraurelia somatic chromosome.</title>
        <authorList>
            <person name="Zagulski M."/>
            <person name="Nowak J.K."/>
            <person name="Le Mouel A."/>
            <person name="Nowacki M."/>
            <person name="Migdalski A."/>
            <person name="Gromadka R."/>
            <person name="Noel B."/>
            <person name="Blanc I."/>
            <person name="Dessen P."/>
            <person name="Wincker P."/>
            <person name="Keller A.M."/>
            <person name="Cohen J."/>
            <person name="Meyer E."/>
            <person name="Sperling L."/>
        </authorList>
    </citation>
    <scope>NUCLEOTIDE SEQUENCE [LARGE SCALE GENOMIC DNA]</scope>
    <source>
        <strain evidence="2 4">Stock d4-2</strain>
    </source>
</reference>
<dbReference type="RefSeq" id="XP_001347165.1">
    <property type="nucleotide sequence ID" value="XM_001347129.1"/>
</dbReference>
<dbReference type="OrthoDB" id="307505at2759"/>
<feature type="region of interest" description="Disordered" evidence="1">
    <location>
        <begin position="570"/>
        <end position="591"/>
    </location>
</feature>
<feature type="region of interest" description="Disordered" evidence="1">
    <location>
        <begin position="512"/>
        <end position="545"/>
    </location>
</feature>
<accession>Q6BFN2</accession>
<evidence type="ECO:0000313" key="3">
    <source>
        <dbReference type="EMBL" id="CAK55720.1"/>
    </source>
</evidence>
<evidence type="ECO:0000313" key="4">
    <source>
        <dbReference type="Proteomes" id="UP000000600"/>
    </source>
</evidence>
<reference evidence="3 4" key="2">
    <citation type="journal article" date="2006" name="Nature">
        <title>Global trends of whole-genome duplications revealed by the ciliate Paramecium tetraurelia.</title>
        <authorList>
            <consortium name="Genoscope"/>
            <person name="Aury J.-M."/>
            <person name="Jaillon O."/>
            <person name="Duret L."/>
            <person name="Noel B."/>
            <person name="Jubin C."/>
            <person name="Porcel B.M."/>
            <person name="Segurens B."/>
            <person name="Daubin V."/>
            <person name="Anthouard V."/>
            <person name="Aiach N."/>
            <person name="Arnaiz O."/>
            <person name="Billaut A."/>
            <person name="Beisson J."/>
            <person name="Blanc I."/>
            <person name="Bouhouche K."/>
            <person name="Camara F."/>
            <person name="Duharcourt S."/>
            <person name="Guigo R."/>
            <person name="Gogendeau D."/>
            <person name="Katinka M."/>
            <person name="Keller A.-M."/>
            <person name="Kissmehl R."/>
            <person name="Klotz C."/>
            <person name="Koll F."/>
            <person name="Le Moue A."/>
            <person name="Lepere C."/>
            <person name="Malinsky S."/>
            <person name="Nowacki M."/>
            <person name="Nowak J.K."/>
            <person name="Plattner H."/>
            <person name="Poulain J."/>
            <person name="Ruiz F."/>
            <person name="Serrano V."/>
            <person name="Zagulski M."/>
            <person name="Dessen P."/>
            <person name="Betermier M."/>
            <person name="Weissenbach J."/>
            <person name="Scarpelli C."/>
            <person name="Schachter V."/>
            <person name="Sperling L."/>
            <person name="Meyer E."/>
            <person name="Cohen J."/>
            <person name="Wincker P."/>
        </authorList>
    </citation>
    <scope>NUCLEOTIDE SEQUENCE [LARGE SCALE GENOMIC DNA]</scope>
    <source>
        <strain evidence="3 4">Stock d4-2</strain>
    </source>
</reference>
<sequence length="689" mass="80169">MDNQSEVQDSQGSQQNHNHQNSNGSALYPESFHSQKRSDQTVQSQAVNGLQLKRKSSASNKNEPLLQSNDQEKQDEYDELSQSQNDQDSFNQRENQADQSNTQDQGNEEIEQTFQQDQSKMLENPEDQVFQDLPENNQSKKSDDQSNKPTRIAREENQSNIILKQVSTEITEIKQNEEEIQSNDKMLRTQEVMDKFKQVIKSPKTRSPQLSTDDPYQLNKPMIKPQQLSQQDNERSYEKIVEANTKEIYKFYSRQAQTSNKQNTFDQLHQIQQVMTLQKFMYFCKDFELIDLEINNDFVYQHTGQGANKPINKIKYKHKEKENFVVTKLILVEIFKKCSNIQELTYQEFLLALIKIADIIFPVDNSLRAFYDYLGINDPKIYRKKMVVVGKPFNSKDQSEVLTQEKLCSRRLVLPAKPKPRAESYKYEPPVTNPNNISLQEKPKNSVKNLQKQKEKPNNLIKWEDLGNVSKEFDPKELLLAQDLSDKEDDYYLQEYLITSAEKIKKEESLLKVQQKKQQNSNKQQEQQNQADEKPPKHNQNNINTIQDHSQSVPNQQKLFKQLINQQKTQNLQTATQTNQSPAINTNQSNNQTPLLLSKQKNLIAARPSLEIQSYSQSYKAQQIKAIKQSTKAVLNTSIEQSSPSTIRKENDGLNAIRKIEAEKKQREQQILVAFMKNQEQREKKVNKK</sequence>
<feature type="compositionally biased region" description="Low complexity" evidence="1">
    <location>
        <begin position="10"/>
        <end position="25"/>
    </location>
</feature>
<name>Q6BFN2_PARTE</name>
<dbReference type="KEGG" id="ptm:PTMB.340"/>
<dbReference type="Proteomes" id="UP000000600">
    <property type="component" value="Unassembled WGS sequence"/>
</dbReference>
<dbReference type="OMA" id="GANKPIN"/>
<reference evidence="2" key="4">
    <citation type="submission" date="2006-11" db="EMBL/GenBank/DDBJ databases">
        <title>Paramecium megabase sequencing project.</title>
        <authorList>
            <person name="Nowak J.K."/>
            <person name="Migdalski A."/>
            <person name="Gromadka R."/>
            <person name="Zagulski M."/>
        </authorList>
    </citation>
    <scope>NUCLEOTIDE SEQUENCE</scope>
    <source>
        <strain evidence="2">Stock d4-2</strain>
    </source>
</reference>
<dbReference type="InParanoid" id="Q6BFN2"/>
<proteinExistence type="predicted"/>
<dbReference type="EMBL" id="CT867985">
    <property type="protein sequence ID" value="CAK55720.1"/>
    <property type="molecule type" value="Genomic_DNA"/>
</dbReference>
<dbReference type="KEGG" id="ptm:GSPATT00000155001"/>
<feature type="region of interest" description="Disordered" evidence="1">
    <location>
        <begin position="423"/>
        <end position="458"/>
    </location>
</feature>
<dbReference type="GeneID" id="5008902"/>
<dbReference type="HOGENOM" id="CLU_406273_0_0_1"/>
<keyword evidence="4" id="KW-1185">Reference proteome</keyword>
<protein>
    <submittedName>
        <fullName evidence="3">Chromosome undetermined scaffold_1, whole genome shotgun sequence</fullName>
    </submittedName>
</protein>
<feature type="compositionally biased region" description="Low complexity" evidence="1">
    <location>
        <begin position="570"/>
        <end position="580"/>
    </location>
</feature>
<dbReference type="GeneID" id="79574158"/>
<feature type="compositionally biased region" description="Polar residues" evidence="1">
    <location>
        <begin position="581"/>
        <end position="591"/>
    </location>
</feature>
<dbReference type="EMBL" id="CR548612">
    <property type="protein sequence ID" value="CAH03538.1"/>
    <property type="molecule type" value="Genomic_DNA"/>
</dbReference>
<evidence type="ECO:0000313" key="2">
    <source>
        <dbReference type="EMBL" id="CAH03538.1"/>
    </source>
</evidence>
<evidence type="ECO:0000256" key="1">
    <source>
        <dbReference type="SAM" id="MobiDB-lite"/>
    </source>
</evidence>
<feature type="region of interest" description="Disordered" evidence="1">
    <location>
        <begin position="1"/>
        <end position="160"/>
    </location>
</feature>
<dbReference type="AlphaFoldDB" id="Q6BFN2"/>
<feature type="compositionally biased region" description="Low complexity" evidence="1">
    <location>
        <begin position="81"/>
        <end position="92"/>
    </location>
</feature>
<feature type="compositionally biased region" description="Low complexity" evidence="1">
    <location>
        <begin position="512"/>
        <end position="530"/>
    </location>
</feature>
<feature type="compositionally biased region" description="Basic and acidic residues" evidence="1">
    <location>
        <begin position="138"/>
        <end position="157"/>
    </location>
</feature>
<feature type="compositionally biased region" description="Polar residues" evidence="1">
    <location>
        <begin position="112"/>
        <end position="121"/>
    </location>
</feature>
<dbReference type="RefSeq" id="XP_001423118.1">
    <property type="nucleotide sequence ID" value="XM_001423081.1"/>
</dbReference>
<feature type="compositionally biased region" description="Polar residues" evidence="1">
    <location>
        <begin position="57"/>
        <end position="69"/>
    </location>
</feature>
<reference evidence="3" key="3">
    <citation type="submission" date="2006-03" db="EMBL/GenBank/DDBJ databases">
        <authorList>
            <consortium name="Genoscope"/>
        </authorList>
    </citation>
    <scope>NUCLEOTIDE SEQUENCE</scope>
    <source>
        <strain evidence="3">Stock d4-2</strain>
    </source>
</reference>
<feature type="compositionally biased region" description="Polar residues" evidence="1">
    <location>
        <begin position="93"/>
        <end position="105"/>
    </location>
</feature>